<dbReference type="InterPro" id="IPR050465">
    <property type="entry name" value="UPF0194_transport"/>
</dbReference>
<dbReference type="AlphaFoldDB" id="A0A6B3NI66"/>
<keyword evidence="3 4" id="KW-0175">Coiled coil</keyword>
<dbReference type="InterPro" id="IPR058627">
    <property type="entry name" value="MdtA-like_C"/>
</dbReference>
<name>A0A6B3NI66_9CYAN</name>
<evidence type="ECO:0000256" key="6">
    <source>
        <dbReference type="SAM" id="Phobius"/>
    </source>
</evidence>
<dbReference type="EMBL" id="JAAHFQ010000810">
    <property type="protein sequence ID" value="NER31410.1"/>
    <property type="molecule type" value="Genomic_DNA"/>
</dbReference>
<feature type="compositionally biased region" description="Polar residues" evidence="5">
    <location>
        <begin position="484"/>
        <end position="494"/>
    </location>
</feature>
<evidence type="ECO:0000256" key="5">
    <source>
        <dbReference type="SAM" id="MobiDB-lite"/>
    </source>
</evidence>
<dbReference type="GO" id="GO:0030313">
    <property type="term" value="C:cell envelope"/>
    <property type="evidence" value="ECO:0007669"/>
    <property type="project" value="UniProtKB-SubCell"/>
</dbReference>
<comment type="similarity">
    <text evidence="2">Belongs to the membrane fusion protein (MFP) (TC 8.A.1) family.</text>
</comment>
<comment type="subcellular location">
    <subcellularLocation>
        <location evidence="1">Cell envelope</location>
    </subcellularLocation>
</comment>
<feature type="domain" description="Multidrug resistance protein MdtA-like C-terminal permuted SH3" evidence="7">
    <location>
        <begin position="424"/>
        <end position="463"/>
    </location>
</feature>
<comment type="caution">
    <text evidence="8">The sequence shown here is derived from an EMBL/GenBank/DDBJ whole genome shotgun (WGS) entry which is preliminary data.</text>
</comment>
<evidence type="ECO:0000256" key="3">
    <source>
        <dbReference type="ARBA" id="ARBA00023054"/>
    </source>
</evidence>
<dbReference type="GO" id="GO:0016020">
    <property type="term" value="C:membrane"/>
    <property type="evidence" value="ECO:0007669"/>
    <property type="project" value="InterPro"/>
</dbReference>
<dbReference type="InterPro" id="IPR006143">
    <property type="entry name" value="RND_pump_MFP"/>
</dbReference>
<sequence length="494" mass="53926">MDPQGKKQFKTGVRWLIWSGALAILSVGGWLVYTQLESRSAEPIAVRIIKVKRDNVETTINESGIVELLSQQTLTSPEEGAVEQVLVSVGDRVPRGKPLITLRNPEQQTSLTAKQLEIKNQELTLERNRQKLAEAQEKLVAAQQALLNGKLVAIQKQELTLERNREKLVEAQEKLAAEQLELEELETLDEKGFIPKNELRTQQESLRSAQSALRDAQSTVATDLLELQNLKQQRLDEEKEIRNQVLEAQAAVKNAQLELRTDQGSLKRLKLELQKIEQQLQNNVVSAPIDGSILQIMVKNGDGVNRGAKLLTLGDPTQELVSLRLSTLNAARVKVGQKARISVIGPNSQIYQGRVQSLSPQATNSNSGESSSSSGQATVAATVLLDQPTGILIPGSQVNVEIVLERKQDVLALSTEAIVHSAPKPFVWVRDEDSNAQKKPVTLGLEGLTSVEITSGVKAGDQVLLPPPESSLEPGIPVIPQEDPSASSSTPIIK</sequence>
<evidence type="ECO:0000259" key="7">
    <source>
        <dbReference type="Pfam" id="PF25967"/>
    </source>
</evidence>
<dbReference type="Gene3D" id="2.40.30.170">
    <property type="match status" value="1"/>
</dbReference>
<dbReference type="PANTHER" id="PTHR32347">
    <property type="entry name" value="EFFLUX SYSTEM COMPONENT YKNX-RELATED"/>
    <property type="match status" value="1"/>
</dbReference>
<protein>
    <submittedName>
        <fullName evidence="8">Efflux RND transporter periplasmic adaptor subunit</fullName>
    </submittedName>
</protein>
<gene>
    <name evidence="8" type="ORF">F6J89_28285</name>
</gene>
<keyword evidence="6" id="KW-0812">Transmembrane</keyword>
<dbReference type="Gene3D" id="2.40.420.20">
    <property type="match status" value="1"/>
</dbReference>
<dbReference type="GO" id="GO:0022857">
    <property type="term" value="F:transmembrane transporter activity"/>
    <property type="evidence" value="ECO:0007669"/>
    <property type="project" value="InterPro"/>
</dbReference>
<evidence type="ECO:0000313" key="8">
    <source>
        <dbReference type="EMBL" id="NER31410.1"/>
    </source>
</evidence>
<dbReference type="NCBIfam" id="TIGR01730">
    <property type="entry name" value="RND_mfp"/>
    <property type="match status" value="1"/>
</dbReference>
<dbReference type="Pfam" id="PF25967">
    <property type="entry name" value="RND-MFP_C"/>
    <property type="match status" value="1"/>
</dbReference>
<evidence type="ECO:0000256" key="2">
    <source>
        <dbReference type="ARBA" id="ARBA00009477"/>
    </source>
</evidence>
<organism evidence="8">
    <name type="scientific">Symploca sp. SIO1C4</name>
    <dbReference type="NCBI Taxonomy" id="2607765"/>
    <lineage>
        <taxon>Bacteria</taxon>
        <taxon>Bacillati</taxon>
        <taxon>Cyanobacteriota</taxon>
        <taxon>Cyanophyceae</taxon>
        <taxon>Coleofasciculales</taxon>
        <taxon>Coleofasciculaceae</taxon>
        <taxon>Symploca</taxon>
    </lineage>
</organism>
<keyword evidence="6" id="KW-0472">Membrane</keyword>
<evidence type="ECO:0000256" key="1">
    <source>
        <dbReference type="ARBA" id="ARBA00004196"/>
    </source>
</evidence>
<keyword evidence="6" id="KW-1133">Transmembrane helix</keyword>
<dbReference type="SUPFAM" id="SSF111369">
    <property type="entry name" value="HlyD-like secretion proteins"/>
    <property type="match status" value="1"/>
</dbReference>
<proteinExistence type="inferred from homology"/>
<evidence type="ECO:0000256" key="4">
    <source>
        <dbReference type="SAM" id="Coils"/>
    </source>
</evidence>
<accession>A0A6B3NI66</accession>
<feature type="coiled-coil region" evidence="4">
    <location>
        <begin position="113"/>
        <end position="286"/>
    </location>
</feature>
<dbReference type="Gene3D" id="2.40.50.100">
    <property type="match status" value="2"/>
</dbReference>
<reference evidence="8" key="1">
    <citation type="submission" date="2019-11" db="EMBL/GenBank/DDBJ databases">
        <title>Genomic insights into an expanded diversity of filamentous marine cyanobacteria reveals the extraordinary biosynthetic potential of Moorea and Okeania.</title>
        <authorList>
            <person name="Ferreira Leao T."/>
            <person name="Wang M."/>
            <person name="Moss N."/>
            <person name="Da Silva R."/>
            <person name="Sanders J."/>
            <person name="Nurk S."/>
            <person name="Gurevich A."/>
            <person name="Humphrey G."/>
            <person name="Reher R."/>
            <person name="Zhu Q."/>
            <person name="Belda-Ferre P."/>
            <person name="Glukhov E."/>
            <person name="Rex R."/>
            <person name="Dorrestein P.C."/>
            <person name="Knight R."/>
            <person name="Pevzner P."/>
            <person name="Gerwick W.H."/>
            <person name="Gerwick L."/>
        </authorList>
    </citation>
    <scope>NUCLEOTIDE SEQUENCE</scope>
    <source>
        <strain evidence="8">SIO1C4</strain>
    </source>
</reference>
<feature type="region of interest" description="Disordered" evidence="5">
    <location>
        <begin position="460"/>
        <end position="494"/>
    </location>
</feature>
<feature type="transmembrane region" description="Helical" evidence="6">
    <location>
        <begin position="12"/>
        <end position="33"/>
    </location>
</feature>